<keyword evidence="2" id="KW-0969">Cilium</keyword>
<reference evidence="2 3" key="1">
    <citation type="journal article" date="2018" name="Nat. Biotechnol.">
        <title>A standardized bacterial taxonomy based on genome phylogeny substantially revises the tree of life.</title>
        <authorList>
            <person name="Parks D.H."/>
            <person name="Chuvochina M."/>
            <person name="Waite D.W."/>
            <person name="Rinke C."/>
            <person name="Skarshewski A."/>
            <person name="Chaumeil P.A."/>
            <person name="Hugenholtz P."/>
        </authorList>
    </citation>
    <scope>NUCLEOTIDE SEQUENCE [LARGE SCALE GENOMIC DNA]</scope>
    <source>
        <strain evidence="2">UBA9380</strain>
    </source>
</reference>
<sequence length="38" mass="4051">MTEQANQQGGGEPSKPQRKIPRVEQAAILLMSLGEADA</sequence>
<organism evidence="2 3">
    <name type="scientific">Marinobacter adhaerens</name>
    <dbReference type="NCBI Taxonomy" id="1033846"/>
    <lineage>
        <taxon>Bacteria</taxon>
        <taxon>Pseudomonadati</taxon>
        <taxon>Pseudomonadota</taxon>
        <taxon>Gammaproteobacteria</taxon>
        <taxon>Pseudomonadales</taxon>
        <taxon>Marinobacteraceae</taxon>
        <taxon>Marinobacter</taxon>
    </lineage>
</organism>
<feature type="non-terminal residue" evidence="2">
    <location>
        <position position="38"/>
    </location>
</feature>
<dbReference type="EMBL" id="DNNA01000248">
    <property type="protein sequence ID" value="HBC35689.1"/>
    <property type="molecule type" value="Genomic_DNA"/>
</dbReference>
<feature type="region of interest" description="Disordered" evidence="1">
    <location>
        <begin position="1"/>
        <end position="21"/>
    </location>
</feature>
<evidence type="ECO:0000313" key="2">
    <source>
        <dbReference type="EMBL" id="HBC35689.1"/>
    </source>
</evidence>
<keyword evidence="2" id="KW-0282">Flagellum</keyword>
<evidence type="ECO:0000256" key="1">
    <source>
        <dbReference type="SAM" id="MobiDB-lite"/>
    </source>
</evidence>
<evidence type="ECO:0000313" key="3">
    <source>
        <dbReference type="Proteomes" id="UP000263489"/>
    </source>
</evidence>
<dbReference type="Proteomes" id="UP000263489">
    <property type="component" value="Unassembled WGS sequence"/>
</dbReference>
<keyword evidence="2" id="KW-0966">Cell projection</keyword>
<accession>A0A351PIY1</accession>
<gene>
    <name evidence="2" type="ORF">DC045_15565</name>
</gene>
<proteinExistence type="predicted"/>
<comment type="caution">
    <text evidence="2">The sequence shown here is derived from an EMBL/GenBank/DDBJ whole genome shotgun (WGS) entry which is preliminary data.</text>
</comment>
<protein>
    <submittedName>
        <fullName evidence="2">Flagellar motor switch protein FliG</fullName>
    </submittedName>
</protein>
<dbReference type="AlphaFoldDB" id="A0A351PIY1"/>
<name>A0A351PIY1_9GAMM</name>